<evidence type="ECO:0000313" key="9">
    <source>
        <dbReference type="Proteomes" id="UP000182427"/>
    </source>
</evidence>
<evidence type="ECO:0000256" key="1">
    <source>
        <dbReference type="ARBA" id="ARBA00001974"/>
    </source>
</evidence>
<evidence type="ECO:0000259" key="7">
    <source>
        <dbReference type="Pfam" id="PF05199"/>
    </source>
</evidence>
<feature type="domain" description="Glucose-methanol-choline oxidoreductase N-terminal" evidence="6">
    <location>
        <begin position="91"/>
        <end position="337"/>
    </location>
</feature>
<dbReference type="Proteomes" id="UP000182427">
    <property type="component" value="Chromosome I"/>
</dbReference>
<dbReference type="AlphaFoldDB" id="A0A1G7GM37"/>
<dbReference type="InterPro" id="IPR000172">
    <property type="entry name" value="GMC_OxRdtase_N"/>
</dbReference>
<dbReference type="InterPro" id="IPR007867">
    <property type="entry name" value="GMC_OxRtase_C"/>
</dbReference>
<evidence type="ECO:0000313" key="8">
    <source>
        <dbReference type="EMBL" id="SDE89049.1"/>
    </source>
</evidence>
<evidence type="ECO:0000256" key="5">
    <source>
        <dbReference type="ARBA" id="ARBA00023002"/>
    </source>
</evidence>
<organism evidence="8 9">
    <name type="scientific">Terriglobus roseus</name>
    <dbReference type="NCBI Taxonomy" id="392734"/>
    <lineage>
        <taxon>Bacteria</taxon>
        <taxon>Pseudomonadati</taxon>
        <taxon>Acidobacteriota</taxon>
        <taxon>Terriglobia</taxon>
        <taxon>Terriglobales</taxon>
        <taxon>Acidobacteriaceae</taxon>
        <taxon>Terriglobus</taxon>
    </lineage>
</organism>
<reference evidence="8 9" key="1">
    <citation type="submission" date="2016-10" db="EMBL/GenBank/DDBJ databases">
        <authorList>
            <person name="de Groot N.N."/>
        </authorList>
    </citation>
    <scope>NUCLEOTIDE SEQUENCE [LARGE SCALE GENOMIC DNA]</scope>
    <source>
        <strain evidence="8 9">GAS232</strain>
    </source>
</reference>
<feature type="domain" description="Glucose-methanol-choline oxidoreductase C-terminal" evidence="7">
    <location>
        <begin position="427"/>
        <end position="546"/>
    </location>
</feature>
<evidence type="ECO:0000256" key="4">
    <source>
        <dbReference type="ARBA" id="ARBA00022827"/>
    </source>
</evidence>
<dbReference type="SUPFAM" id="SSF54373">
    <property type="entry name" value="FAD-linked reductases, C-terminal domain"/>
    <property type="match status" value="1"/>
</dbReference>
<evidence type="ECO:0000259" key="6">
    <source>
        <dbReference type="Pfam" id="PF00732"/>
    </source>
</evidence>
<dbReference type="Pfam" id="PF05199">
    <property type="entry name" value="GMC_oxred_C"/>
    <property type="match status" value="1"/>
</dbReference>
<dbReference type="InterPro" id="IPR051473">
    <property type="entry name" value="P2Ox-like"/>
</dbReference>
<dbReference type="SUPFAM" id="SSF51905">
    <property type="entry name" value="FAD/NAD(P)-binding domain"/>
    <property type="match status" value="1"/>
</dbReference>
<dbReference type="InterPro" id="IPR036188">
    <property type="entry name" value="FAD/NAD-bd_sf"/>
</dbReference>
<accession>A0A1G7GM37</accession>
<dbReference type="RefSeq" id="WP_197674927.1">
    <property type="nucleotide sequence ID" value="NZ_LT629690.1"/>
</dbReference>
<evidence type="ECO:0000256" key="3">
    <source>
        <dbReference type="ARBA" id="ARBA00022630"/>
    </source>
</evidence>
<keyword evidence="9" id="KW-1185">Reference proteome</keyword>
<protein>
    <submittedName>
        <fullName evidence="8">Choline dehydrogenase</fullName>
    </submittedName>
</protein>
<dbReference type="Pfam" id="PF00732">
    <property type="entry name" value="GMC_oxred_N"/>
    <property type="match status" value="1"/>
</dbReference>
<dbReference type="PANTHER" id="PTHR42784:SF1">
    <property type="entry name" value="PYRANOSE 2-OXIDASE"/>
    <property type="match status" value="1"/>
</dbReference>
<dbReference type="EMBL" id="LT629690">
    <property type="protein sequence ID" value="SDE89049.1"/>
    <property type="molecule type" value="Genomic_DNA"/>
</dbReference>
<name>A0A1G7GM37_9BACT</name>
<comment type="cofactor">
    <cofactor evidence="1">
        <name>FAD</name>
        <dbReference type="ChEBI" id="CHEBI:57692"/>
    </cofactor>
</comment>
<keyword evidence="5" id="KW-0560">Oxidoreductase</keyword>
<dbReference type="Gene3D" id="3.50.50.60">
    <property type="entry name" value="FAD/NAD(P)-binding domain"/>
    <property type="match status" value="2"/>
</dbReference>
<dbReference type="GO" id="GO:0016614">
    <property type="term" value="F:oxidoreductase activity, acting on CH-OH group of donors"/>
    <property type="evidence" value="ECO:0007669"/>
    <property type="project" value="InterPro"/>
</dbReference>
<sequence>MNIVTLKTNTFDAIVIGSGMSGGWAAKELTEKGMQTLVLEAGQTIIPERDYVDHLPVWEVKFRGLRDRKYEEVYQPMQRHIGDEWNSKFFVNDVDNPYTTPADAPYLFLRGRHVGGRSVMWGRQSYRWSDIDFEANSKDGHGVDWPIRYKDIEPWYDYVEDFIGVSGQAEGLPQLPDGKFLPPFEMNCGEIAMKHAVEAKFPQRKVTIGRTAILTVDHKGRYACHQCGPCDHGCITRSYFSSINSTLPAAQATGKLTLRPMSVVHSLIFDPATRRVTGVRIIDADTRQTMEFHAKLIFLCASTLESARILMNSATSEFPNGLANSSGELGHNLMDHIFHSGASGRLPGFEDHVQLGNRPNGIYIPRFRNIHDKHPDFVRGYGFQGRAARETWSRGADMPGFGVEFKNALRDPGPWHINIGAWGECLPNHSNYMELNHDKVDAWGIPTIKVNHRWGPNELAIFKDAQVTAAEMLEATGVKDIVMSTVPSIPGECIHEMGSARMGHDPKTSVLNSHNQAHDVPNLFVTDGSFMASSACQNPSLTYMAMTARACDYAVTQMKKGEL</sequence>
<keyword evidence="4" id="KW-0274">FAD</keyword>
<keyword evidence="3" id="KW-0285">Flavoprotein</keyword>
<evidence type="ECO:0000256" key="2">
    <source>
        <dbReference type="ARBA" id="ARBA00010790"/>
    </source>
</evidence>
<dbReference type="PANTHER" id="PTHR42784">
    <property type="entry name" value="PYRANOSE 2-OXIDASE"/>
    <property type="match status" value="1"/>
</dbReference>
<dbReference type="GO" id="GO:0050660">
    <property type="term" value="F:flavin adenine dinucleotide binding"/>
    <property type="evidence" value="ECO:0007669"/>
    <property type="project" value="InterPro"/>
</dbReference>
<proteinExistence type="inferred from homology"/>
<comment type="similarity">
    <text evidence="2">Belongs to the GMC oxidoreductase family.</text>
</comment>
<gene>
    <name evidence="8" type="ORF">SAMN05444167_0738</name>
</gene>